<name>A0A165B184_9APHY</name>
<organism evidence="1 2">
    <name type="scientific">Laetiporus sulphureus 93-53</name>
    <dbReference type="NCBI Taxonomy" id="1314785"/>
    <lineage>
        <taxon>Eukaryota</taxon>
        <taxon>Fungi</taxon>
        <taxon>Dikarya</taxon>
        <taxon>Basidiomycota</taxon>
        <taxon>Agaricomycotina</taxon>
        <taxon>Agaricomycetes</taxon>
        <taxon>Polyporales</taxon>
        <taxon>Laetiporus</taxon>
    </lineage>
</organism>
<gene>
    <name evidence="1" type="ORF">LAESUDRAFT_732682</name>
</gene>
<dbReference type="Proteomes" id="UP000076871">
    <property type="component" value="Unassembled WGS sequence"/>
</dbReference>
<sequence>HVAQGARADGKHDATETHVETAMWQTARPAMRALSDIVDTWERFAKCVPSLRHRRVSHFRAAGHHAFGAL</sequence>
<evidence type="ECO:0000313" key="2">
    <source>
        <dbReference type="Proteomes" id="UP000076871"/>
    </source>
</evidence>
<proteinExistence type="predicted"/>
<dbReference type="RefSeq" id="XP_040757776.1">
    <property type="nucleotide sequence ID" value="XM_040910284.1"/>
</dbReference>
<dbReference type="InParanoid" id="A0A165B184"/>
<feature type="non-terminal residue" evidence="1">
    <location>
        <position position="1"/>
    </location>
</feature>
<reference evidence="1 2" key="1">
    <citation type="journal article" date="2016" name="Mol. Biol. Evol.">
        <title>Comparative Genomics of Early-Diverging Mushroom-Forming Fungi Provides Insights into the Origins of Lignocellulose Decay Capabilities.</title>
        <authorList>
            <person name="Nagy L.G."/>
            <person name="Riley R."/>
            <person name="Tritt A."/>
            <person name="Adam C."/>
            <person name="Daum C."/>
            <person name="Floudas D."/>
            <person name="Sun H."/>
            <person name="Yadav J.S."/>
            <person name="Pangilinan J."/>
            <person name="Larsson K.H."/>
            <person name="Matsuura K."/>
            <person name="Barry K."/>
            <person name="Labutti K."/>
            <person name="Kuo R."/>
            <person name="Ohm R.A."/>
            <person name="Bhattacharya S.S."/>
            <person name="Shirouzu T."/>
            <person name="Yoshinaga Y."/>
            <person name="Martin F.M."/>
            <person name="Grigoriev I.V."/>
            <person name="Hibbett D.S."/>
        </authorList>
    </citation>
    <scope>NUCLEOTIDE SEQUENCE [LARGE SCALE GENOMIC DNA]</scope>
    <source>
        <strain evidence="1 2">93-53</strain>
    </source>
</reference>
<dbReference type="OrthoDB" id="1708389at2759"/>
<dbReference type="InterPro" id="IPR021709">
    <property type="entry name" value="DUF3292"/>
</dbReference>
<dbReference type="GeneID" id="63827313"/>
<dbReference type="AlphaFoldDB" id="A0A165B184"/>
<keyword evidence="2" id="KW-1185">Reference proteome</keyword>
<dbReference type="Pfam" id="PF11696">
    <property type="entry name" value="DUF3292"/>
    <property type="match status" value="1"/>
</dbReference>
<dbReference type="EMBL" id="KV427700">
    <property type="protein sequence ID" value="KZT00036.1"/>
    <property type="molecule type" value="Genomic_DNA"/>
</dbReference>
<protein>
    <submittedName>
        <fullName evidence="1">Uncharacterized protein</fullName>
    </submittedName>
</protein>
<evidence type="ECO:0000313" key="1">
    <source>
        <dbReference type="EMBL" id="KZT00036.1"/>
    </source>
</evidence>
<accession>A0A165B184</accession>
<dbReference type="STRING" id="1314785.A0A165B184"/>
<feature type="non-terminal residue" evidence="1">
    <location>
        <position position="70"/>
    </location>
</feature>